<sequence length="272" mass="29496">MKNRYADNNNIATPSASLNYNLTPTGLADPHLYGIIQPPTPSSVHHPPDPQQLSTLGFFAAAAAAGGQNNPNYHTPVTAGATNLMGPLMAIPSFPLLTVLFEKCELATCTPREPVKNEIGGDQVDILNVCSAGSFSEDIAEFAATVQMNKPYYVPNPELDSLMLNAIQVLRFHLLELEKYIWEINKIEQFRCLIVHELCDNFCAKYVNKIKDRTQMDIIAGEQPPPPSTGPPPTGMMERRSNNNTSQRNNRNGANGSNGGGSNQSPGTSSSN</sequence>
<feature type="domain" description="MEIS N-terminal" evidence="3">
    <location>
        <begin position="90"/>
        <end position="215"/>
    </location>
</feature>
<protein>
    <submittedName>
        <fullName evidence="4">Meis_PKNOX_N domain-containing protein</fullName>
    </submittedName>
</protein>
<evidence type="ECO:0000313" key="4">
    <source>
        <dbReference type="EMBL" id="KAF7636740.1"/>
    </source>
</evidence>
<gene>
    <name evidence="4" type="ORF">Mgra_00003922</name>
</gene>
<dbReference type="Proteomes" id="UP000605970">
    <property type="component" value="Unassembled WGS sequence"/>
</dbReference>
<dbReference type="AlphaFoldDB" id="A0A8S9ZU11"/>
<dbReference type="Pfam" id="PF16493">
    <property type="entry name" value="Meis_PKNOX_N"/>
    <property type="match status" value="1"/>
</dbReference>
<keyword evidence="5" id="KW-1185">Reference proteome</keyword>
<dbReference type="OrthoDB" id="10056939at2759"/>
<name>A0A8S9ZU11_9BILA</name>
<comment type="caution">
    <text evidence="4">The sequence shown here is derived from an EMBL/GenBank/DDBJ whole genome shotgun (WGS) entry which is preliminary data.</text>
</comment>
<accession>A0A8S9ZU11</accession>
<evidence type="ECO:0000256" key="2">
    <source>
        <dbReference type="SAM" id="MobiDB-lite"/>
    </source>
</evidence>
<evidence type="ECO:0000256" key="1">
    <source>
        <dbReference type="ARBA" id="ARBA00023242"/>
    </source>
</evidence>
<dbReference type="EMBL" id="JABEBT010000027">
    <property type="protein sequence ID" value="KAF7636740.1"/>
    <property type="molecule type" value="Genomic_DNA"/>
</dbReference>
<feature type="compositionally biased region" description="Pro residues" evidence="2">
    <location>
        <begin position="223"/>
        <end position="234"/>
    </location>
</feature>
<dbReference type="InterPro" id="IPR032453">
    <property type="entry name" value="PKNOX/Meis_N"/>
</dbReference>
<feature type="compositionally biased region" description="Low complexity" evidence="2">
    <location>
        <begin position="242"/>
        <end position="255"/>
    </location>
</feature>
<feature type="compositionally biased region" description="Low complexity" evidence="2">
    <location>
        <begin position="263"/>
        <end position="272"/>
    </location>
</feature>
<feature type="region of interest" description="Disordered" evidence="2">
    <location>
        <begin position="218"/>
        <end position="272"/>
    </location>
</feature>
<keyword evidence="1" id="KW-0539">Nucleus</keyword>
<evidence type="ECO:0000259" key="3">
    <source>
        <dbReference type="Pfam" id="PF16493"/>
    </source>
</evidence>
<organism evidence="4 5">
    <name type="scientific">Meloidogyne graminicola</name>
    <dbReference type="NCBI Taxonomy" id="189291"/>
    <lineage>
        <taxon>Eukaryota</taxon>
        <taxon>Metazoa</taxon>
        <taxon>Ecdysozoa</taxon>
        <taxon>Nematoda</taxon>
        <taxon>Chromadorea</taxon>
        <taxon>Rhabditida</taxon>
        <taxon>Tylenchina</taxon>
        <taxon>Tylenchomorpha</taxon>
        <taxon>Tylenchoidea</taxon>
        <taxon>Meloidogynidae</taxon>
        <taxon>Meloidogyninae</taxon>
        <taxon>Meloidogyne</taxon>
    </lineage>
</organism>
<evidence type="ECO:0000313" key="5">
    <source>
        <dbReference type="Proteomes" id="UP000605970"/>
    </source>
</evidence>
<proteinExistence type="predicted"/>
<reference evidence="4" key="1">
    <citation type="journal article" date="2020" name="Ecol. Evol.">
        <title>Genome structure and content of the rice root-knot nematode (Meloidogyne graminicola).</title>
        <authorList>
            <person name="Phan N.T."/>
            <person name="Danchin E.G.J."/>
            <person name="Klopp C."/>
            <person name="Perfus-Barbeoch L."/>
            <person name="Kozlowski D.K."/>
            <person name="Koutsovoulos G.D."/>
            <person name="Lopez-Roques C."/>
            <person name="Bouchez O."/>
            <person name="Zahm M."/>
            <person name="Besnard G."/>
            <person name="Bellafiore S."/>
        </authorList>
    </citation>
    <scope>NUCLEOTIDE SEQUENCE</scope>
    <source>
        <strain evidence="4">VN-18</strain>
    </source>
</reference>